<feature type="compositionally biased region" description="Pro residues" evidence="1">
    <location>
        <begin position="232"/>
        <end position="241"/>
    </location>
</feature>
<dbReference type="Pfam" id="PF13481">
    <property type="entry name" value="AAA_25"/>
    <property type="match status" value="1"/>
</dbReference>
<feature type="region of interest" description="Disordered" evidence="1">
    <location>
        <begin position="207"/>
        <end position="248"/>
    </location>
</feature>
<keyword evidence="3" id="KW-1185">Reference proteome</keyword>
<name>A0ABS5NF71_TSUPA</name>
<organism evidence="2 3">
    <name type="scientific">Tsukamurella paurometabola</name>
    <name type="common">Corynebacterium paurometabolum</name>
    <dbReference type="NCBI Taxonomy" id="2061"/>
    <lineage>
        <taxon>Bacteria</taxon>
        <taxon>Bacillati</taxon>
        <taxon>Actinomycetota</taxon>
        <taxon>Actinomycetes</taxon>
        <taxon>Mycobacteriales</taxon>
        <taxon>Tsukamurellaceae</taxon>
        <taxon>Tsukamurella</taxon>
    </lineage>
</organism>
<sequence>MAHPTDFAIPHDTPTPTTLETWRPYIPEHIDTTPAPAAGGPCACPTVAGIVLHVAECAQGVGGRAQPYDEATCAEYDLVTNELVDAVTLGAALRGITAQGLTNVMLWEAEDREFVAVLQRDRTPEELEVRAANVAAYRNDSAVREAFDRDEAAREEAESEAEYLFETLRRRMTVEDYDRMFMELDVDDPDSVLSRLRAEVAALPAVASTTPVPPAEPFTVPPAPGAAGPQAPSAPLPPVAPAAPLSTEQQPIADAMRERAVEATHLQLELEAYLTMLPADDAGREVGALMAMTLAERSEAVEAAKAGRLHRLGLRLADLVPSAKGSTRAWLRLREGAAGQWSIEELVPFTKDQLRAKMNGSPRLPTIMQLFYDTSIHLLAGSGGIGKTWIALAACKAVLPPVPIPGHRGPYAVYLDLDQNGDELYQRAGWLGVREEDLLSRRLELMDVSAEAAERGAGTVALLRSILDGLLEAPPRVVVVDSLTRITSDIGADSDNGDAITAVLGMFNDLARVSCVIVLDHTGHGDQTRPKGSGAKKDASHVVHSVEAIPLDPERNPHAVAVGKIHSTKDRFGGIRRINRDPGDRSSLPVLGMISVSFDDSENAASVDFVPQAINAAAKERRDSDNGKAFTAAARKVIRQLVDEAAREAVTAEQAKARGCKPVPPLSARGIEDAAWDKLRDNQLGGRKSDVRDAIRRMTGKDLVEYQANWGSTPGVRYRLAGGITDGHLDPVDLD</sequence>
<proteinExistence type="predicted"/>
<gene>
    <name evidence="2" type="ORF">KFZ73_16995</name>
</gene>
<accession>A0ABS5NF71</accession>
<dbReference type="Proteomes" id="UP000676853">
    <property type="component" value="Unassembled WGS sequence"/>
</dbReference>
<dbReference type="Gene3D" id="3.40.50.300">
    <property type="entry name" value="P-loop containing nucleotide triphosphate hydrolases"/>
    <property type="match status" value="1"/>
</dbReference>
<dbReference type="SUPFAM" id="SSF52540">
    <property type="entry name" value="P-loop containing nucleoside triphosphate hydrolases"/>
    <property type="match status" value="1"/>
</dbReference>
<feature type="region of interest" description="Disordered" evidence="1">
    <location>
        <begin position="1"/>
        <end position="20"/>
    </location>
</feature>
<evidence type="ECO:0000313" key="2">
    <source>
        <dbReference type="EMBL" id="MBS4102930.1"/>
    </source>
</evidence>
<feature type="compositionally biased region" description="Pro residues" evidence="1">
    <location>
        <begin position="211"/>
        <end position="224"/>
    </location>
</feature>
<protein>
    <submittedName>
        <fullName evidence="2">AAA family ATPase</fullName>
    </submittedName>
</protein>
<comment type="caution">
    <text evidence="2">The sequence shown here is derived from an EMBL/GenBank/DDBJ whole genome shotgun (WGS) entry which is preliminary data.</text>
</comment>
<evidence type="ECO:0000256" key="1">
    <source>
        <dbReference type="SAM" id="MobiDB-lite"/>
    </source>
</evidence>
<dbReference type="RefSeq" id="WP_212554472.1">
    <property type="nucleotide sequence ID" value="NZ_JAGXOE010000045.1"/>
</dbReference>
<reference evidence="2 3" key="1">
    <citation type="submission" date="2021-04" db="EMBL/GenBank/DDBJ databases">
        <title>Whole genome sequence analysis of a thiophenic sulfur metabolizing bacteria.</title>
        <authorList>
            <person name="Akhtar N."/>
            <person name="Akram J."/>
            <person name="Aslam A."/>
        </authorList>
    </citation>
    <scope>NUCLEOTIDE SEQUENCE [LARGE SCALE GENOMIC DNA]</scope>
    <source>
        <strain evidence="2 3">3OW</strain>
    </source>
</reference>
<evidence type="ECO:0000313" key="3">
    <source>
        <dbReference type="Proteomes" id="UP000676853"/>
    </source>
</evidence>
<dbReference type="EMBL" id="JAGXOE010000045">
    <property type="protein sequence ID" value="MBS4102930.1"/>
    <property type="molecule type" value="Genomic_DNA"/>
</dbReference>
<dbReference type="InterPro" id="IPR027417">
    <property type="entry name" value="P-loop_NTPase"/>
</dbReference>